<dbReference type="Pfam" id="PF05708">
    <property type="entry name" value="Peptidase_C92"/>
    <property type="match status" value="1"/>
</dbReference>
<dbReference type="InterPro" id="IPR038765">
    <property type="entry name" value="Papain-like_cys_pep_sf"/>
</dbReference>
<keyword evidence="1" id="KW-0449">Lipoprotein</keyword>
<gene>
    <name evidence="1" type="ordered locus">SAR116_0478</name>
</gene>
<proteinExistence type="predicted"/>
<evidence type="ECO:0000313" key="2">
    <source>
        <dbReference type="Proteomes" id="UP000007460"/>
    </source>
</evidence>
<dbReference type="KEGG" id="apb:SAR116_0478"/>
<keyword evidence="1" id="KW-0456">Lyase</keyword>
<accession>D5BR07</accession>
<name>D5BR07_PUNMI</name>
<dbReference type="OrthoDB" id="1550427at2"/>
<dbReference type="EC" id="4.2.99.18" evidence="1"/>
<keyword evidence="2" id="KW-1185">Reference proteome</keyword>
<dbReference type="AlphaFoldDB" id="D5BR07"/>
<dbReference type="HOGENOM" id="CLU_067303_0_0_5"/>
<dbReference type="RefSeq" id="WP_013045350.1">
    <property type="nucleotide sequence ID" value="NC_014010.1"/>
</dbReference>
<evidence type="ECO:0000313" key="1">
    <source>
        <dbReference type="EMBL" id="ADE38721.1"/>
    </source>
</evidence>
<protein>
    <submittedName>
        <fullName evidence="1">Lipoprotein-like protein</fullName>
        <ecNumber evidence="1">4.2.99.18</ecNumber>
    </submittedName>
</protein>
<dbReference type="SUPFAM" id="SSF54001">
    <property type="entry name" value="Cysteine proteinases"/>
    <property type="match status" value="1"/>
</dbReference>
<dbReference type="Proteomes" id="UP000007460">
    <property type="component" value="Chromosome"/>
</dbReference>
<dbReference type="EMBL" id="CP001751">
    <property type="protein sequence ID" value="ADE38721.1"/>
    <property type="molecule type" value="Genomic_DNA"/>
</dbReference>
<dbReference type="STRING" id="488538.SAR116_0478"/>
<dbReference type="InterPro" id="IPR024453">
    <property type="entry name" value="Peptidase_C92"/>
</dbReference>
<dbReference type="Gene3D" id="3.90.1720.10">
    <property type="entry name" value="endopeptidase domain like (from Nostoc punctiforme)"/>
    <property type="match status" value="1"/>
</dbReference>
<dbReference type="eggNOG" id="ENOG502Z9N4">
    <property type="taxonomic scope" value="Bacteria"/>
</dbReference>
<sequence>MQSILRYFGNMLARYLSKPKPGYERFSVLSQAQLMATLQPCDLLLVEGNSQISTAIKYLTQSTWSHVCLFVGDKDGQDPLLEADLVNGVCRVPLSKYDGYNVRICRPVNVTDADKRALINFAIERIGHQYDSKNIFDLMRYLIATPPVPSRYRRSLIAFGSGDPTKAICSTLVAQSFQSIKYPILPRAVGTQKQTRFSIDQRVMQKRHYSHFTPRDFDLSPYFQIVKPTISRKFNYKDIKWDE</sequence>
<reference evidence="1 2" key="1">
    <citation type="journal article" date="2010" name="J. Bacteriol.">
        <title>Complete genome sequence of "Candidatus Puniceispirillum marinum" IMCC1322, a representative of the SAR116 clade in the Alphaproteobacteria.</title>
        <authorList>
            <person name="Oh H.M."/>
            <person name="Kwon K.K."/>
            <person name="Kang I."/>
            <person name="Kang S.G."/>
            <person name="Lee J.H."/>
            <person name="Kim S.J."/>
            <person name="Cho J.C."/>
        </authorList>
    </citation>
    <scope>NUCLEOTIDE SEQUENCE [LARGE SCALE GENOMIC DNA]</scope>
    <source>
        <strain evidence="1 2">IMCC1322</strain>
    </source>
</reference>
<dbReference type="GO" id="GO:0140078">
    <property type="term" value="F:class I DNA-(apurinic or apyrimidinic site) endonuclease activity"/>
    <property type="evidence" value="ECO:0007669"/>
    <property type="project" value="UniProtKB-EC"/>
</dbReference>
<organism evidence="1 2">
    <name type="scientific">Puniceispirillum marinum (strain IMCC1322)</name>
    <dbReference type="NCBI Taxonomy" id="488538"/>
    <lineage>
        <taxon>Bacteria</taxon>
        <taxon>Pseudomonadati</taxon>
        <taxon>Pseudomonadota</taxon>
        <taxon>Alphaproteobacteria</taxon>
        <taxon>Candidatus Puniceispirillales</taxon>
        <taxon>Candidatus Puniceispirillaceae</taxon>
        <taxon>Candidatus Puniceispirillum</taxon>
    </lineage>
</organism>